<dbReference type="Gene3D" id="3.30.70.330">
    <property type="match status" value="1"/>
</dbReference>
<dbReference type="Ensembl" id="ENSEBUT00000019525.1">
    <property type="protein sequence ID" value="ENSEBUP00000018949.1"/>
    <property type="gene ID" value="ENSEBUG00000011759.1"/>
</dbReference>
<feature type="domain" description="CSC1/OSCA1-like 7TM region" evidence="8">
    <location>
        <begin position="431"/>
        <end position="597"/>
    </location>
</feature>
<proteinExistence type="inferred from homology"/>
<dbReference type="PANTHER" id="PTHR13018">
    <property type="entry name" value="PROBABLE MEMBRANE PROTEIN DUF221-RELATED"/>
    <property type="match status" value="1"/>
</dbReference>
<organism evidence="11 12">
    <name type="scientific">Eptatretus burgeri</name>
    <name type="common">Inshore hagfish</name>
    <dbReference type="NCBI Taxonomy" id="7764"/>
    <lineage>
        <taxon>Eukaryota</taxon>
        <taxon>Metazoa</taxon>
        <taxon>Chordata</taxon>
        <taxon>Craniata</taxon>
        <taxon>Vertebrata</taxon>
        <taxon>Cyclostomata</taxon>
        <taxon>Myxini</taxon>
        <taxon>Myxiniformes</taxon>
        <taxon>Myxinidae</taxon>
        <taxon>Eptatretinae</taxon>
        <taxon>Eptatretus</taxon>
    </lineage>
</organism>
<feature type="transmembrane region" description="Helical" evidence="7">
    <location>
        <begin position="158"/>
        <end position="177"/>
    </location>
</feature>
<keyword evidence="5 7" id="KW-1133">Transmembrane helix</keyword>
<feature type="domain" description="CSC1/OSCA1-like N-terminal transmembrane" evidence="9">
    <location>
        <begin position="57"/>
        <end position="220"/>
    </location>
</feature>
<comment type="subcellular location">
    <subcellularLocation>
        <location evidence="1">Membrane</location>
        <topology evidence="1">Multi-pass membrane protein</topology>
    </subcellularLocation>
</comment>
<dbReference type="Proteomes" id="UP000694388">
    <property type="component" value="Unplaced"/>
</dbReference>
<feature type="transmembrane region" description="Helical" evidence="7">
    <location>
        <begin position="54"/>
        <end position="76"/>
    </location>
</feature>
<dbReference type="GO" id="GO:0005886">
    <property type="term" value="C:plasma membrane"/>
    <property type="evidence" value="ECO:0007669"/>
    <property type="project" value="TreeGrafter"/>
</dbReference>
<evidence type="ECO:0000313" key="12">
    <source>
        <dbReference type="Proteomes" id="UP000694388"/>
    </source>
</evidence>
<dbReference type="Pfam" id="PF02714">
    <property type="entry name" value="RSN1_7TM"/>
    <property type="match status" value="1"/>
</dbReference>
<evidence type="ECO:0000256" key="1">
    <source>
        <dbReference type="ARBA" id="ARBA00004141"/>
    </source>
</evidence>
<reference evidence="11" key="1">
    <citation type="submission" date="2025-05" db="UniProtKB">
        <authorList>
            <consortium name="Ensembl"/>
        </authorList>
    </citation>
    <scope>IDENTIFICATION</scope>
</reference>
<dbReference type="Ensembl" id="ENSEBUT00000019493.1">
    <property type="protein sequence ID" value="ENSEBUP00000018917.1"/>
    <property type="gene ID" value="ENSEBUG00000011759.1"/>
</dbReference>
<feature type="transmembrane region" description="Helical" evidence="7">
    <location>
        <begin position="429"/>
        <end position="449"/>
    </location>
</feature>
<feature type="transmembrane region" description="Helical" evidence="7">
    <location>
        <begin position="202"/>
        <end position="221"/>
    </location>
</feature>
<sequence length="600" mass="68745">MASMGKTIYEADDYRGWMLDRGATSGPLMLANESADCYETRSESTVLQGLPLGGVHVVLIINIVSAVFLVLLFSLLRRAAWNYGRVALVSERDSLTSLFYSETERDGSLSEGSFSDDESSNKGTFSWLRNIFKISSEDYRARCGSDALYYLSFQQHTLALLCTLGVLSLAVLLPLNISGNLDGNAQSFGRTTIANLPPTDKYLWFHTTFSLLYFLLTFLWMKRHMRILKGDKDHIVRKTLFITGLPRDVTNSDLIMEHFRVAYPSFILTDVKLCYDVRRLIKLDELKRKAMQGRLYCMAQAKKTGTPLALRVRAQGCLGVFDIFGICRKVDGVAYYSELEEELTDECEVEKQNILQKPLGMAFVSFQDEHMAERVLRDYKVRCCRRKARWSNNSSGLKDWRWHVSQAPDPQNIKWENLSMNGCLWWTRFSAINVCLVLLLFFLTTPAIIVNTMDKFNVTQTVDELNNPIISQFFPTFLLWLFSALLPFIVYYSTFFEAHWTRSCEGELMMRKTYTFLIFMVLILPSLGLSSLDLFFRWLFDNVLQKGSLRFECVFLPDNGAFFVNYVITAAFIGTSLALLRLPDLFYFALEMCLARSAAE</sequence>
<keyword evidence="6 7" id="KW-0472">Membrane</keyword>
<dbReference type="InterPro" id="IPR032880">
    <property type="entry name" value="CSC1/OSCA1-like_N"/>
</dbReference>
<dbReference type="Pfam" id="PF14703">
    <property type="entry name" value="PHM7_cyt"/>
    <property type="match status" value="1"/>
</dbReference>
<feature type="transmembrane region" description="Helical" evidence="7">
    <location>
        <begin position="560"/>
        <end position="580"/>
    </location>
</feature>
<evidence type="ECO:0000256" key="6">
    <source>
        <dbReference type="ARBA" id="ARBA00023136"/>
    </source>
</evidence>
<keyword evidence="4 7" id="KW-0812">Transmembrane</keyword>
<dbReference type="InterPro" id="IPR045122">
    <property type="entry name" value="Csc1-like"/>
</dbReference>
<feature type="domain" description="CSC1/OSCA1-like cytosolic" evidence="10">
    <location>
        <begin position="238"/>
        <end position="417"/>
    </location>
</feature>
<evidence type="ECO:0000259" key="9">
    <source>
        <dbReference type="Pfam" id="PF13967"/>
    </source>
</evidence>
<evidence type="ECO:0000313" key="11">
    <source>
        <dbReference type="Ensembl" id="ENSEBUP00000018949.1"/>
    </source>
</evidence>
<feature type="transmembrane region" description="Helical" evidence="7">
    <location>
        <begin position="514"/>
        <end position="540"/>
    </location>
</feature>
<dbReference type="GO" id="GO:0005227">
    <property type="term" value="F:calcium-activated cation channel activity"/>
    <property type="evidence" value="ECO:0007669"/>
    <property type="project" value="InterPro"/>
</dbReference>
<dbReference type="Pfam" id="PF13967">
    <property type="entry name" value="RSN1_TM"/>
    <property type="match status" value="1"/>
</dbReference>
<name>A0A8C4QQA5_EPTBU</name>
<dbReference type="InterPro" id="IPR027815">
    <property type="entry name" value="CSC1/OSCA1-like_cyt"/>
</dbReference>
<protein>
    <submittedName>
        <fullName evidence="11">Transmembrane protein 63C</fullName>
    </submittedName>
</protein>
<keyword evidence="12" id="KW-1185">Reference proteome</keyword>
<feature type="transmembrane region" description="Helical" evidence="7">
    <location>
        <begin position="469"/>
        <end position="493"/>
    </location>
</feature>
<evidence type="ECO:0000256" key="2">
    <source>
        <dbReference type="ARBA" id="ARBA00007779"/>
    </source>
</evidence>
<dbReference type="AlphaFoldDB" id="A0A8C4QQA5"/>
<dbReference type="PANTHER" id="PTHR13018:SF21">
    <property type="entry name" value="CALCIUM PERMEABLE STRESS-GATED CATION CHANNEL 1"/>
    <property type="match status" value="1"/>
</dbReference>
<dbReference type="OMA" id="ITYRCGL"/>
<evidence type="ECO:0000256" key="7">
    <source>
        <dbReference type="SAM" id="Phobius"/>
    </source>
</evidence>
<evidence type="ECO:0000259" key="8">
    <source>
        <dbReference type="Pfam" id="PF02714"/>
    </source>
</evidence>
<evidence type="ECO:0000259" key="10">
    <source>
        <dbReference type="Pfam" id="PF14703"/>
    </source>
</evidence>
<evidence type="ECO:0000256" key="5">
    <source>
        <dbReference type="ARBA" id="ARBA00022989"/>
    </source>
</evidence>
<comment type="similarity">
    <text evidence="2">Belongs to the CSC1 (TC 1.A.17) family.</text>
</comment>
<evidence type="ECO:0000256" key="3">
    <source>
        <dbReference type="ARBA" id="ARBA00022448"/>
    </source>
</evidence>
<dbReference type="GeneTree" id="ENSGT00940000159072"/>
<accession>A0A8C4QQA5</accession>
<keyword evidence="3" id="KW-0813">Transport</keyword>
<dbReference type="InterPro" id="IPR003864">
    <property type="entry name" value="CSC1/OSCA1-like_7TM"/>
</dbReference>
<evidence type="ECO:0000256" key="4">
    <source>
        <dbReference type="ARBA" id="ARBA00022692"/>
    </source>
</evidence>
<dbReference type="InterPro" id="IPR012677">
    <property type="entry name" value="Nucleotide-bd_a/b_plait_sf"/>
</dbReference>